<name>A0A7W6Y1N0_9HYPH</name>
<dbReference type="Proteomes" id="UP000524535">
    <property type="component" value="Unassembled WGS sequence"/>
</dbReference>
<evidence type="ECO:0000313" key="1">
    <source>
        <dbReference type="EMBL" id="MBB4348210.1"/>
    </source>
</evidence>
<evidence type="ECO:0008006" key="7">
    <source>
        <dbReference type="Google" id="ProtNLM"/>
    </source>
</evidence>
<dbReference type="EMBL" id="JACIHM010000002">
    <property type="protein sequence ID" value="MBB4446136.1"/>
    <property type="molecule type" value="Genomic_DNA"/>
</dbReference>
<accession>A0A7W6Y1N0</accession>
<protein>
    <recommendedName>
        <fullName evidence="7">Thymidylate kinase</fullName>
    </recommendedName>
</protein>
<evidence type="ECO:0000313" key="5">
    <source>
        <dbReference type="Proteomes" id="UP000524535"/>
    </source>
</evidence>
<evidence type="ECO:0000313" key="3">
    <source>
        <dbReference type="EMBL" id="MBB4446136.1"/>
    </source>
</evidence>
<evidence type="ECO:0000313" key="6">
    <source>
        <dbReference type="Proteomes" id="UP000576087"/>
    </source>
</evidence>
<sequence length="203" mass="23096">MIIVIEGISAAGKTTWCREHAQSHLIRESYPADRREQPETGLATALYWTNWNAKRWGDALAMEEATGHAICDTDPQKLHYNWGMFQLGVLPESQWRLQLETCRAAFAEKRLGFADAYFVKAIDPAIARQQRDGDRSKSRDRFDLNVQLQPSLLRWYTRMGEILAGRVRWGLPETGLSLGSITTNPLRYDISAFDAFIASLDYG</sequence>
<reference evidence="4 5" key="1">
    <citation type="submission" date="2020-08" db="EMBL/GenBank/DDBJ databases">
        <title>Genomic Encyclopedia of Type Strains, Phase IV (KMG-V): Genome sequencing to study the core and pangenomes of soil and plant-associated prokaryotes.</title>
        <authorList>
            <person name="Whitman W."/>
        </authorList>
    </citation>
    <scope>NUCLEOTIDE SEQUENCE [LARGE SCALE GENOMIC DNA]</scope>
    <source>
        <strain evidence="2 5">SEMIA 444</strain>
        <strain evidence="1 4">SEMIA 448</strain>
        <strain evidence="3 6">SEMIA 452</strain>
    </source>
</reference>
<dbReference type="RefSeq" id="WP_183822681.1">
    <property type="nucleotide sequence ID" value="NZ_JACIGW010000002.1"/>
</dbReference>
<comment type="caution">
    <text evidence="3">The sequence shown here is derived from an EMBL/GenBank/DDBJ whole genome shotgun (WGS) entry which is preliminary data.</text>
</comment>
<dbReference type="EMBL" id="JACIGY010000002">
    <property type="protein sequence ID" value="MBB4411447.1"/>
    <property type="molecule type" value="Genomic_DNA"/>
</dbReference>
<organism evidence="3 6">
    <name type="scientific">Aliirhizobium cellulosilyticum</name>
    <dbReference type="NCBI Taxonomy" id="393664"/>
    <lineage>
        <taxon>Bacteria</taxon>
        <taxon>Pseudomonadati</taxon>
        <taxon>Pseudomonadota</taxon>
        <taxon>Alphaproteobacteria</taxon>
        <taxon>Hyphomicrobiales</taxon>
        <taxon>Rhizobiaceae</taxon>
        <taxon>Aliirhizobium</taxon>
    </lineage>
</organism>
<dbReference type="AlphaFoldDB" id="A0A7W6Y1N0"/>
<gene>
    <name evidence="2" type="ORF">GGE31_001952</name>
    <name evidence="1" type="ORF">GGE33_001952</name>
    <name evidence="3" type="ORF">GGE35_001952</name>
</gene>
<dbReference type="EMBL" id="JACIGW010000002">
    <property type="protein sequence ID" value="MBB4348210.1"/>
    <property type="molecule type" value="Genomic_DNA"/>
</dbReference>
<evidence type="ECO:0000313" key="4">
    <source>
        <dbReference type="Proteomes" id="UP000520770"/>
    </source>
</evidence>
<dbReference type="Proteomes" id="UP000520770">
    <property type="component" value="Unassembled WGS sequence"/>
</dbReference>
<dbReference type="Proteomes" id="UP000576087">
    <property type="component" value="Unassembled WGS sequence"/>
</dbReference>
<proteinExistence type="predicted"/>
<keyword evidence="5" id="KW-1185">Reference proteome</keyword>
<evidence type="ECO:0000313" key="2">
    <source>
        <dbReference type="EMBL" id="MBB4411447.1"/>
    </source>
</evidence>